<protein>
    <submittedName>
        <fullName evidence="2">Protein SprT</fullName>
    </submittedName>
</protein>
<accession>A0A644SPL0</accession>
<feature type="domain" description="SprT-like" evidence="1">
    <location>
        <begin position="65"/>
        <end position="98"/>
    </location>
</feature>
<evidence type="ECO:0000259" key="1">
    <source>
        <dbReference type="Pfam" id="PF10263"/>
    </source>
</evidence>
<comment type="caution">
    <text evidence="2">The sequence shown here is derived from an EMBL/GenBank/DDBJ whole genome shotgun (WGS) entry which is preliminary data.</text>
</comment>
<name>A0A644SPL0_9ZZZZ</name>
<dbReference type="InterPro" id="IPR006640">
    <property type="entry name" value="SprT-like_domain"/>
</dbReference>
<evidence type="ECO:0000313" key="2">
    <source>
        <dbReference type="EMBL" id="MPL56619.1"/>
    </source>
</evidence>
<sequence>MSIKVLEKFLPENTLPYLKIWFGSYPCHLKITKNRNSKLGDYRKLPDKSHQITVNGTLEPQLFFFVLTHELAHLIAFEKYGRRISPHGAEWKQTFREMLLESLTVYAEDLRPIIQKFSKSPKANFMASPELVKYFHVPKEDDEQTFIENLKKGELFEYKKEIFVIEETTKKRYLCKNIKSSRKYYFRNLAQVKKLKSEDE</sequence>
<gene>
    <name evidence="2" type="primary">sprT</name>
    <name evidence="2" type="ORF">SDC9_02108</name>
</gene>
<organism evidence="2">
    <name type="scientific">bioreactor metagenome</name>
    <dbReference type="NCBI Taxonomy" id="1076179"/>
    <lineage>
        <taxon>unclassified sequences</taxon>
        <taxon>metagenomes</taxon>
        <taxon>ecological metagenomes</taxon>
    </lineage>
</organism>
<dbReference type="Pfam" id="PF10263">
    <property type="entry name" value="SprT-like"/>
    <property type="match status" value="1"/>
</dbReference>
<dbReference type="EMBL" id="VSSQ01000003">
    <property type="protein sequence ID" value="MPL56619.1"/>
    <property type="molecule type" value="Genomic_DNA"/>
</dbReference>
<proteinExistence type="predicted"/>
<dbReference type="GO" id="GO:0006950">
    <property type="term" value="P:response to stress"/>
    <property type="evidence" value="ECO:0007669"/>
    <property type="project" value="UniProtKB-ARBA"/>
</dbReference>
<dbReference type="AlphaFoldDB" id="A0A644SPL0"/>
<reference evidence="2" key="1">
    <citation type="submission" date="2019-08" db="EMBL/GenBank/DDBJ databases">
        <authorList>
            <person name="Kucharzyk K."/>
            <person name="Murdoch R.W."/>
            <person name="Higgins S."/>
            <person name="Loffler F."/>
        </authorList>
    </citation>
    <scope>NUCLEOTIDE SEQUENCE</scope>
</reference>